<dbReference type="GO" id="GO:0009279">
    <property type="term" value="C:cell outer membrane"/>
    <property type="evidence" value="ECO:0007669"/>
    <property type="project" value="UniProtKB-SubCell"/>
</dbReference>
<dbReference type="PANTHER" id="PTHR32552">
    <property type="entry name" value="FERRICHROME IRON RECEPTOR-RELATED"/>
    <property type="match status" value="1"/>
</dbReference>
<dbReference type="OrthoDB" id="127311at2"/>
<evidence type="ECO:0000256" key="11">
    <source>
        <dbReference type="PROSITE-ProRule" id="PRU01360"/>
    </source>
</evidence>
<evidence type="ECO:0000256" key="7">
    <source>
        <dbReference type="ARBA" id="ARBA00023065"/>
    </source>
</evidence>
<evidence type="ECO:0000256" key="2">
    <source>
        <dbReference type="ARBA" id="ARBA00022448"/>
    </source>
</evidence>
<keyword evidence="10 11" id="KW-0998">Cell outer membrane</keyword>
<keyword evidence="15" id="KW-0675">Receptor</keyword>
<evidence type="ECO:0000259" key="14">
    <source>
        <dbReference type="Pfam" id="PF07715"/>
    </source>
</evidence>
<dbReference type="EMBL" id="SACO01000002">
    <property type="protein sequence ID" value="RVU06987.1"/>
    <property type="molecule type" value="Genomic_DNA"/>
</dbReference>
<keyword evidence="16" id="KW-1185">Reference proteome</keyword>
<evidence type="ECO:0000256" key="8">
    <source>
        <dbReference type="ARBA" id="ARBA00023077"/>
    </source>
</evidence>
<feature type="domain" description="TonB-dependent receptor plug" evidence="14">
    <location>
        <begin position="86"/>
        <end position="196"/>
    </location>
</feature>
<dbReference type="GO" id="GO:0006826">
    <property type="term" value="P:iron ion transport"/>
    <property type="evidence" value="ECO:0007669"/>
    <property type="project" value="UniProtKB-KW"/>
</dbReference>
<dbReference type="InterPro" id="IPR039426">
    <property type="entry name" value="TonB-dep_rcpt-like"/>
</dbReference>
<dbReference type="Pfam" id="PF07715">
    <property type="entry name" value="Plug"/>
    <property type="match status" value="1"/>
</dbReference>
<evidence type="ECO:0000256" key="5">
    <source>
        <dbReference type="ARBA" id="ARBA00022692"/>
    </source>
</evidence>
<sequence length="752" mass="80151">MPPEALPARTAAKPRGGVVWAGGNPQLPHGALQKTAGSYEIMTKVLGKAFLLASAALVATPVLADEAAPAVPGDIVVTATRTASTVQKVPVAVTAISADTIAKQQINNVKDISQIAPNVQIRTVSGGSAGITPFIRGGGVTDGANITSEPEVGIYIDDVYQPRAAASFIDLLDVERIEVLRGPQGTLYGRNSSAGALKIVSRMPSDKAGLKLELATGSWAERQAKVVGNAPLSADGKWRAGLSALYRGRDGGIQYNATLGKKVGGEDYFGTKADLAYVGSGLTARLSGFYSNLDGSGLFPVALSPTYAGNGYQTVQPTSGSYRTVLSPSESYTKVVQYGANLNIEADLGENAKLTSISGWSHLRDNWAQDFSGGVAWSAVGVPLAGYTSLFERNASLHNSSFSQELQLHGSLLGDKLTYVGGLYFFRETGAQTVNSKIFFAPSTTVFNIETTSYAAFGQLGWHISPKLTFSAGGRYTQDDKTLNATISGTAVNRKDSWGTFLPKLGLDYQITQRVLAYLSFSEGFKAGGYNGLASTATALNSPYDPQKMKAYELGLKTEFLDRKAKLNISAFFNDYASLQQQSVTSTGSFITQNYAADHKGVEAELSVKPVEGLTLWVNGTVNDSKYKASSATLAGVSSYIGNAMTNVFKHQVTAGYDASIPLAGGEFSLGGNVNARSDYYSTPDNLYIGHVPATTLVNGYMGYSKDNWSLRLTGKNLTNQIYWTTGFGFSVVRPRYMGDPRTWRVTFTYKM</sequence>
<keyword evidence="8 12" id="KW-0798">TonB box</keyword>
<evidence type="ECO:0000256" key="9">
    <source>
        <dbReference type="ARBA" id="ARBA00023136"/>
    </source>
</evidence>
<dbReference type="PROSITE" id="PS52016">
    <property type="entry name" value="TONB_DEPENDENT_REC_3"/>
    <property type="match status" value="1"/>
</dbReference>
<evidence type="ECO:0000256" key="4">
    <source>
        <dbReference type="ARBA" id="ARBA00022496"/>
    </source>
</evidence>
<keyword evidence="5 11" id="KW-0812">Transmembrane</keyword>
<proteinExistence type="inferred from homology"/>
<keyword evidence="6" id="KW-0408">Iron</keyword>
<evidence type="ECO:0000256" key="12">
    <source>
        <dbReference type="RuleBase" id="RU003357"/>
    </source>
</evidence>
<evidence type="ECO:0000256" key="1">
    <source>
        <dbReference type="ARBA" id="ARBA00004571"/>
    </source>
</evidence>
<comment type="similarity">
    <text evidence="11 12">Belongs to the TonB-dependent receptor family.</text>
</comment>
<keyword evidence="3 11" id="KW-1134">Transmembrane beta strand</keyword>
<comment type="caution">
    <text evidence="15">The sequence shown here is derived from an EMBL/GenBank/DDBJ whole genome shotgun (WGS) entry which is preliminary data.</text>
</comment>
<keyword evidence="7" id="KW-0406">Ion transport</keyword>
<dbReference type="Gene3D" id="2.40.170.20">
    <property type="entry name" value="TonB-dependent receptor, beta-barrel domain"/>
    <property type="match status" value="1"/>
</dbReference>
<name>A0A437NAU4_9SPHN</name>
<evidence type="ECO:0000256" key="3">
    <source>
        <dbReference type="ARBA" id="ARBA00022452"/>
    </source>
</evidence>
<protein>
    <submittedName>
        <fullName evidence="15">TonB-dependent receptor</fullName>
    </submittedName>
</protein>
<reference evidence="15 16" key="1">
    <citation type="submission" date="2019-01" db="EMBL/GenBank/DDBJ databases">
        <authorList>
            <person name="Chen W.-M."/>
        </authorList>
    </citation>
    <scope>NUCLEOTIDE SEQUENCE [LARGE SCALE GENOMIC DNA]</scope>
    <source>
        <strain evidence="15 16">FSY-9</strain>
    </source>
</reference>
<dbReference type="InterPro" id="IPR036942">
    <property type="entry name" value="Beta-barrel_TonB_sf"/>
</dbReference>
<keyword evidence="2 11" id="KW-0813">Transport</keyword>
<evidence type="ECO:0000256" key="10">
    <source>
        <dbReference type="ARBA" id="ARBA00023237"/>
    </source>
</evidence>
<dbReference type="InterPro" id="IPR000531">
    <property type="entry name" value="Beta-barrel_TonB"/>
</dbReference>
<evidence type="ECO:0000313" key="15">
    <source>
        <dbReference type="EMBL" id="RVU06987.1"/>
    </source>
</evidence>
<organism evidence="15 16">
    <name type="scientific">Novosphingobium umbonatum</name>
    <dbReference type="NCBI Taxonomy" id="1908524"/>
    <lineage>
        <taxon>Bacteria</taxon>
        <taxon>Pseudomonadati</taxon>
        <taxon>Pseudomonadota</taxon>
        <taxon>Alphaproteobacteria</taxon>
        <taxon>Sphingomonadales</taxon>
        <taxon>Sphingomonadaceae</taxon>
        <taxon>Novosphingobium</taxon>
    </lineage>
</organism>
<gene>
    <name evidence="15" type="ORF">EOE18_03245</name>
</gene>
<dbReference type="SUPFAM" id="SSF56935">
    <property type="entry name" value="Porins"/>
    <property type="match status" value="1"/>
</dbReference>
<dbReference type="CDD" id="cd01347">
    <property type="entry name" value="ligand_gated_channel"/>
    <property type="match status" value="1"/>
</dbReference>
<dbReference type="Proteomes" id="UP000282837">
    <property type="component" value="Unassembled WGS sequence"/>
</dbReference>
<comment type="subcellular location">
    <subcellularLocation>
        <location evidence="1 11">Cell outer membrane</location>
        <topology evidence="1 11">Multi-pass membrane protein</topology>
    </subcellularLocation>
</comment>
<dbReference type="PANTHER" id="PTHR32552:SF81">
    <property type="entry name" value="TONB-DEPENDENT OUTER MEMBRANE RECEPTOR"/>
    <property type="match status" value="1"/>
</dbReference>
<dbReference type="InterPro" id="IPR012910">
    <property type="entry name" value="Plug_dom"/>
</dbReference>
<keyword evidence="4" id="KW-0410">Iron transport</keyword>
<keyword evidence="9 11" id="KW-0472">Membrane</keyword>
<dbReference type="AlphaFoldDB" id="A0A437NAU4"/>
<evidence type="ECO:0000259" key="13">
    <source>
        <dbReference type="Pfam" id="PF00593"/>
    </source>
</evidence>
<dbReference type="RefSeq" id="WP_127706180.1">
    <property type="nucleotide sequence ID" value="NZ_SACO01000002.1"/>
</dbReference>
<accession>A0A437NAU4</accession>
<dbReference type="Pfam" id="PF00593">
    <property type="entry name" value="TonB_dep_Rec_b-barrel"/>
    <property type="match status" value="1"/>
</dbReference>
<feature type="domain" description="TonB-dependent receptor-like beta-barrel" evidence="13">
    <location>
        <begin position="278"/>
        <end position="718"/>
    </location>
</feature>
<evidence type="ECO:0000256" key="6">
    <source>
        <dbReference type="ARBA" id="ARBA00023004"/>
    </source>
</evidence>
<evidence type="ECO:0000313" key="16">
    <source>
        <dbReference type="Proteomes" id="UP000282837"/>
    </source>
</evidence>